<organism evidence="1">
    <name type="scientific">Mesocestoides corti</name>
    <name type="common">Flatworm</name>
    <dbReference type="NCBI Taxonomy" id="53468"/>
    <lineage>
        <taxon>Eukaryota</taxon>
        <taxon>Metazoa</taxon>
        <taxon>Spiralia</taxon>
        <taxon>Lophotrochozoa</taxon>
        <taxon>Platyhelminthes</taxon>
        <taxon>Cestoda</taxon>
        <taxon>Eucestoda</taxon>
        <taxon>Cyclophyllidea</taxon>
        <taxon>Mesocestoididae</taxon>
        <taxon>Mesocestoides</taxon>
    </lineage>
</organism>
<name>A0A5K3ELN8_MESCO</name>
<sequence length="159" mass="17591">MEGSQPEKDTTKMQYIKSGVASEVDSDGGRLTRGSGLRLVNKACSVVPVFFPFRARVFYTGGSGCVRITQIEPQPFLFYGDEDIFTPEWKAVWCRGLTDGSHIGDGSQHGAEATSRDRWCDFRLRGGVRVLNDAHEFSVSIVAIRNGPTGEQEEQDKDI</sequence>
<evidence type="ECO:0000313" key="1">
    <source>
        <dbReference type="WBParaSite" id="MCU_001156-RA"/>
    </source>
</evidence>
<dbReference type="WBParaSite" id="MCU_001156-RA">
    <property type="protein sequence ID" value="MCU_001156-RA"/>
    <property type="gene ID" value="MCU_001156"/>
</dbReference>
<protein>
    <submittedName>
        <fullName evidence="1">Uncharacterized protein</fullName>
    </submittedName>
</protein>
<proteinExistence type="predicted"/>
<accession>A0A5K3ELN8</accession>
<reference evidence="1" key="1">
    <citation type="submission" date="2019-11" db="UniProtKB">
        <authorList>
            <consortium name="WormBaseParasite"/>
        </authorList>
    </citation>
    <scope>IDENTIFICATION</scope>
</reference>
<dbReference type="AlphaFoldDB" id="A0A5K3ELN8"/>